<comment type="similarity">
    <text evidence="2 6">Belongs to the UDP-glycosyltransferase family.</text>
</comment>
<dbReference type="PROSITE" id="PS00375">
    <property type="entry name" value="UDPGT"/>
    <property type="match status" value="1"/>
</dbReference>
<reference evidence="8" key="1">
    <citation type="journal article" date="2012" name="BMC Genomics">
        <title>Phylogenomic analysis of UDP glycosyltransferase 1 multigene family in Linum usitatissimum identified genes with varied expression patterns.</title>
        <authorList>
            <person name="Barvkar V.T."/>
            <person name="Pardeshi V.C."/>
            <person name="Kale S.M."/>
            <person name="Kadoo N.Y."/>
            <person name="Gupta V.S."/>
        </authorList>
    </citation>
    <scope>NUCLEOTIDE SEQUENCE</scope>
</reference>
<dbReference type="Gene3D" id="3.40.50.2000">
    <property type="entry name" value="Glycogen Phosphorylase B"/>
    <property type="match status" value="2"/>
</dbReference>
<dbReference type="EMBL" id="JN088393">
    <property type="protein sequence ID" value="AFJ53020.1"/>
    <property type="molecule type" value="Genomic_DNA"/>
</dbReference>
<dbReference type="SUPFAM" id="SSF53756">
    <property type="entry name" value="UDP-Glycosyltransferase/glycogen phosphorylase"/>
    <property type="match status" value="1"/>
</dbReference>
<dbReference type="EC" id="2.4.1.-" evidence="7"/>
<dbReference type="InterPro" id="IPR050481">
    <property type="entry name" value="UDP-glycosyltransf_plant"/>
</dbReference>
<accession>I2BHC4</accession>
<comment type="catalytic activity">
    <reaction evidence="5">
        <text>an anthocyanidin + UDP-alpha-D-glucose + H(+) = an anthocyanidin 3-O-beta-D-glucoside + UDP</text>
        <dbReference type="Rhea" id="RHEA:20093"/>
        <dbReference type="ChEBI" id="CHEBI:15378"/>
        <dbReference type="ChEBI" id="CHEBI:16307"/>
        <dbReference type="ChEBI" id="CHEBI:58223"/>
        <dbReference type="ChEBI" id="CHEBI:58885"/>
        <dbReference type="ChEBI" id="CHEBI:143576"/>
        <dbReference type="EC" id="2.4.1.115"/>
    </reaction>
</comment>
<protein>
    <recommendedName>
        <fullName evidence="7">Glycosyltransferase</fullName>
        <ecNumber evidence="7">2.4.1.-</ecNumber>
    </recommendedName>
</protein>
<dbReference type="GO" id="GO:0047213">
    <property type="term" value="F:anthocyanidin 3-O-glucosyltransferase activity"/>
    <property type="evidence" value="ECO:0007669"/>
    <property type="project" value="UniProtKB-EC"/>
</dbReference>
<dbReference type="GO" id="GO:0009718">
    <property type="term" value="P:anthocyanin-containing compound biosynthetic process"/>
    <property type="evidence" value="ECO:0007669"/>
    <property type="project" value="UniProtKB-UniPathway"/>
</dbReference>
<organism evidence="8">
    <name type="scientific">Linum usitatissimum</name>
    <name type="common">Flax</name>
    <name type="synonym">Linum humile</name>
    <dbReference type="NCBI Taxonomy" id="4006"/>
    <lineage>
        <taxon>Eukaryota</taxon>
        <taxon>Viridiplantae</taxon>
        <taxon>Streptophyta</taxon>
        <taxon>Embryophyta</taxon>
        <taxon>Tracheophyta</taxon>
        <taxon>Spermatophyta</taxon>
        <taxon>Magnoliopsida</taxon>
        <taxon>eudicotyledons</taxon>
        <taxon>Gunneridae</taxon>
        <taxon>Pentapetalae</taxon>
        <taxon>rosids</taxon>
        <taxon>fabids</taxon>
        <taxon>Malpighiales</taxon>
        <taxon>Linaceae</taxon>
        <taxon>Linum</taxon>
    </lineage>
</organism>
<evidence type="ECO:0000256" key="7">
    <source>
        <dbReference type="RuleBase" id="RU362057"/>
    </source>
</evidence>
<dbReference type="PANTHER" id="PTHR48048:SF30">
    <property type="entry name" value="GLYCOSYLTRANSFERASE"/>
    <property type="match status" value="1"/>
</dbReference>
<sequence length="480" mass="52648">MTTNNTEAIVLYPSPAIGHLLSMVELGRLILTHRPSLSINIILASAPYQSSTTAPYISAISTVTPAITFHHLPPVSAAVNSSHHELIMIETLRLSLPHLKRTLQSIITKYDAVHAFVYDFFCSAALSVADELGVPGYQFSTSGAACLGFFLYLPTLHKTTSVSFKDLDNTDLEIPGVPKLPSRDVPKILLDRDDVVYSYFLEFGTLLPKSAGLIVNSFDSVEEKAVKAISEGFCVPDGPTPPIYCIGPLIAAGDDRKSDGGECMTWLDSQPKRSVVFLCFGSLGIFSKDQLREIAIGLERSTVRFLWVVRDPPKADGDNQNLAVLEAVEEGLETLLPEGILERTKGRGHVVKSWAPQVAVLNHESVGGFVTHCGWNSVLESVRAGVPMVAWPLYAEQRFNRVLLVEEIRIALPMMESDESGFVKADEVERRVKELMESEGRGELVRRQTIKMKNEARSAVAEGGSSRVALSQLVDSWRSK</sequence>
<evidence type="ECO:0000256" key="1">
    <source>
        <dbReference type="ARBA" id="ARBA00004935"/>
    </source>
</evidence>
<evidence type="ECO:0000256" key="4">
    <source>
        <dbReference type="ARBA" id="ARBA00022679"/>
    </source>
</evidence>
<evidence type="ECO:0000256" key="3">
    <source>
        <dbReference type="ARBA" id="ARBA00022676"/>
    </source>
</evidence>
<dbReference type="FunFam" id="3.40.50.2000:FF:000020">
    <property type="entry name" value="Glycosyltransferase"/>
    <property type="match status" value="1"/>
</dbReference>
<keyword evidence="3 6" id="KW-0328">Glycosyltransferase</keyword>
<dbReference type="AlphaFoldDB" id="I2BHC4"/>
<evidence type="ECO:0000313" key="8">
    <source>
        <dbReference type="EMBL" id="AFJ53020.1"/>
    </source>
</evidence>
<dbReference type="Pfam" id="PF00201">
    <property type="entry name" value="UDPGT"/>
    <property type="match status" value="1"/>
</dbReference>
<dbReference type="InterPro" id="IPR002213">
    <property type="entry name" value="UDP_glucos_trans"/>
</dbReference>
<evidence type="ECO:0000256" key="2">
    <source>
        <dbReference type="ARBA" id="ARBA00009995"/>
    </source>
</evidence>
<dbReference type="InterPro" id="IPR035595">
    <property type="entry name" value="UDP_glycos_trans_CS"/>
</dbReference>
<name>I2BHC4_LINUS</name>
<evidence type="ECO:0000256" key="5">
    <source>
        <dbReference type="ARBA" id="ARBA00047606"/>
    </source>
</evidence>
<keyword evidence="4 6" id="KW-0808">Transferase</keyword>
<dbReference type="PANTHER" id="PTHR48048">
    <property type="entry name" value="GLYCOSYLTRANSFERASE"/>
    <property type="match status" value="1"/>
</dbReference>
<gene>
    <name evidence="8" type="primary">UGT88A11</name>
</gene>
<dbReference type="CDD" id="cd03784">
    <property type="entry name" value="GT1_Gtf-like"/>
    <property type="match status" value="1"/>
</dbReference>
<evidence type="ECO:0000256" key="6">
    <source>
        <dbReference type="RuleBase" id="RU003718"/>
    </source>
</evidence>
<proteinExistence type="inferred from homology"/>
<dbReference type="FunFam" id="3.40.50.2000:FF:000095">
    <property type="entry name" value="Glycosyltransferase"/>
    <property type="match status" value="1"/>
</dbReference>
<dbReference type="UniPathway" id="UPA00009"/>
<comment type="pathway">
    <text evidence="1">Pigment biosynthesis; anthocyanin biosynthesis.</text>
</comment>